<evidence type="ECO:0000313" key="3">
    <source>
        <dbReference type="EMBL" id="GGZ95036.1"/>
    </source>
</evidence>
<comment type="caution">
    <text evidence="3">The sequence shown here is derived from an EMBL/GenBank/DDBJ whole genome shotgun (WGS) entry which is preliminary data.</text>
</comment>
<dbReference type="Gene3D" id="3.30.565.10">
    <property type="entry name" value="Histidine kinase-like ATPase, C-terminal domain"/>
    <property type="match status" value="1"/>
</dbReference>
<dbReference type="PANTHER" id="PTHR35526:SF3">
    <property type="entry name" value="ANTI-SIGMA-F FACTOR RSBW"/>
    <property type="match status" value="1"/>
</dbReference>
<dbReference type="GO" id="GO:0004674">
    <property type="term" value="F:protein serine/threonine kinase activity"/>
    <property type="evidence" value="ECO:0007669"/>
    <property type="project" value="UniProtKB-KW"/>
</dbReference>
<dbReference type="SUPFAM" id="SSF55874">
    <property type="entry name" value="ATPase domain of HSP90 chaperone/DNA topoisomerase II/histidine kinase"/>
    <property type="match status" value="1"/>
</dbReference>
<dbReference type="InterPro" id="IPR050267">
    <property type="entry name" value="Anti-sigma-factor_SerPK"/>
</dbReference>
<dbReference type="InterPro" id="IPR003594">
    <property type="entry name" value="HATPase_dom"/>
</dbReference>
<keyword evidence="4" id="KW-1185">Reference proteome</keyword>
<dbReference type="Pfam" id="PF13581">
    <property type="entry name" value="HATPase_c_2"/>
    <property type="match status" value="1"/>
</dbReference>
<dbReference type="Proteomes" id="UP000623010">
    <property type="component" value="Unassembled WGS sequence"/>
</dbReference>
<dbReference type="InterPro" id="IPR036890">
    <property type="entry name" value="HATPase_C_sf"/>
</dbReference>
<gene>
    <name evidence="3" type="ORF">GCM10010389_37430</name>
</gene>
<dbReference type="EMBL" id="BMWH01000015">
    <property type="protein sequence ID" value="GGZ95036.1"/>
    <property type="molecule type" value="Genomic_DNA"/>
</dbReference>
<dbReference type="PANTHER" id="PTHR35526">
    <property type="entry name" value="ANTI-SIGMA-F FACTOR RSBW-RELATED"/>
    <property type="match status" value="1"/>
</dbReference>
<organism evidence="3 4">
    <name type="scientific">Streptomyces echinoruber</name>
    <dbReference type="NCBI Taxonomy" id="68898"/>
    <lineage>
        <taxon>Bacteria</taxon>
        <taxon>Bacillati</taxon>
        <taxon>Actinomycetota</taxon>
        <taxon>Actinomycetes</taxon>
        <taxon>Kitasatosporales</taxon>
        <taxon>Streptomycetaceae</taxon>
        <taxon>Streptomyces</taxon>
    </lineage>
</organism>
<dbReference type="AlphaFoldDB" id="A0A918RDP1"/>
<evidence type="ECO:0000259" key="2">
    <source>
        <dbReference type="Pfam" id="PF13581"/>
    </source>
</evidence>
<feature type="domain" description="Histidine kinase/HSP90-like ATPase" evidence="2">
    <location>
        <begin position="19"/>
        <end position="126"/>
    </location>
</feature>
<dbReference type="CDD" id="cd16936">
    <property type="entry name" value="HATPase_RsbW-like"/>
    <property type="match status" value="1"/>
</dbReference>
<proteinExistence type="predicted"/>
<keyword evidence="1" id="KW-0418">Kinase</keyword>
<evidence type="ECO:0000256" key="1">
    <source>
        <dbReference type="ARBA" id="ARBA00022527"/>
    </source>
</evidence>
<evidence type="ECO:0000313" key="4">
    <source>
        <dbReference type="Proteomes" id="UP000623010"/>
    </source>
</evidence>
<keyword evidence="1" id="KW-0808">Transferase</keyword>
<reference evidence="3" key="1">
    <citation type="journal article" date="2014" name="Int. J. Syst. Evol. Microbiol.">
        <title>Complete genome sequence of Corynebacterium casei LMG S-19264T (=DSM 44701T), isolated from a smear-ripened cheese.</title>
        <authorList>
            <consortium name="US DOE Joint Genome Institute (JGI-PGF)"/>
            <person name="Walter F."/>
            <person name="Albersmeier A."/>
            <person name="Kalinowski J."/>
            <person name="Ruckert C."/>
        </authorList>
    </citation>
    <scope>NUCLEOTIDE SEQUENCE</scope>
    <source>
        <strain evidence="3">JCM 5016</strain>
    </source>
</reference>
<protein>
    <recommendedName>
        <fullName evidence="2">Histidine kinase/HSP90-like ATPase domain-containing protein</fullName>
    </recommendedName>
</protein>
<dbReference type="RefSeq" id="WP_190058583.1">
    <property type="nucleotide sequence ID" value="NZ_BMWH01000015.1"/>
</dbReference>
<reference evidence="3" key="2">
    <citation type="submission" date="2020-09" db="EMBL/GenBank/DDBJ databases">
        <authorList>
            <person name="Sun Q."/>
            <person name="Ohkuma M."/>
        </authorList>
    </citation>
    <scope>NUCLEOTIDE SEQUENCE</scope>
    <source>
        <strain evidence="3">JCM 5016</strain>
    </source>
</reference>
<sequence>MTTIRKGPCLTRGFTAVFTPKETRVSQMRKVTRAHMPLWGVRGRLAEDIVLAVSELVTNAIQHGKGDVALSVRYDDPELRIEVTDGNPAPAEIQTPGADEESGRGLFLVAALSQNWGVSDDGRKTWCTFRVPRASGPGAIPHPNHMTVHAGRR</sequence>
<accession>A0A918RDP1</accession>
<keyword evidence="1" id="KW-0723">Serine/threonine-protein kinase</keyword>
<name>A0A918RDP1_9ACTN</name>